<evidence type="ECO:0000313" key="1">
    <source>
        <dbReference type="EMBL" id="KFM12853.1"/>
    </source>
</evidence>
<name>A0A087RH99_APTFO</name>
<sequence length="47" mass="5067">TLCSTLHLVTAGHILPGVADWESREQKVWARAGSSAVLPCHLSPRKS</sequence>
<proteinExistence type="predicted"/>
<feature type="non-terminal residue" evidence="1">
    <location>
        <position position="47"/>
    </location>
</feature>
<gene>
    <name evidence="1" type="ORF">AS27_05485</name>
</gene>
<protein>
    <submittedName>
        <fullName evidence="1">Uncharacterized protein</fullName>
    </submittedName>
</protein>
<organism evidence="1 2">
    <name type="scientific">Aptenodytes forsteri</name>
    <name type="common">Emperor penguin</name>
    <dbReference type="NCBI Taxonomy" id="9233"/>
    <lineage>
        <taxon>Eukaryota</taxon>
        <taxon>Metazoa</taxon>
        <taxon>Chordata</taxon>
        <taxon>Craniata</taxon>
        <taxon>Vertebrata</taxon>
        <taxon>Euteleostomi</taxon>
        <taxon>Archelosauria</taxon>
        <taxon>Archosauria</taxon>
        <taxon>Dinosauria</taxon>
        <taxon>Saurischia</taxon>
        <taxon>Theropoda</taxon>
        <taxon>Coelurosauria</taxon>
        <taxon>Aves</taxon>
        <taxon>Neognathae</taxon>
        <taxon>Neoaves</taxon>
        <taxon>Aequornithes</taxon>
        <taxon>Sphenisciformes</taxon>
        <taxon>Spheniscidae</taxon>
        <taxon>Aptenodytes</taxon>
    </lineage>
</organism>
<reference evidence="1 2" key="1">
    <citation type="submission" date="2014-04" db="EMBL/GenBank/DDBJ databases">
        <title>Genome evolution of avian class.</title>
        <authorList>
            <person name="Zhang G."/>
            <person name="Li C."/>
        </authorList>
    </citation>
    <scope>NUCLEOTIDE SEQUENCE [LARGE SCALE GENOMIC DNA]</scope>
    <source>
        <strain evidence="1">BGI_AS27</strain>
    </source>
</reference>
<feature type="non-terminal residue" evidence="1">
    <location>
        <position position="1"/>
    </location>
</feature>
<accession>A0A087RH99</accession>
<dbReference type="Proteomes" id="UP000053286">
    <property type="component" value="Unassembled WGS sequence"/>
</dbReference>
<evidence type="ECO:0000313" key="2">
    <source>
        <dbReference type="Proteomes" id="UP000053286"/>
    </source>
</evidence>
<dbReference type="AlphaFoldDB" id="A0A087RH99"/>
<keyword evidence="2" id="KW-1185">Reference proteome</keyword>
<dbReference type="EMBL" id="KL226360">
    <property type="protein sequence ID" value="KFM12853.1"/>
    <property type="molecule type" value="Genomic_DNA"/>
</dbReference>